<protein>
    <recommendedName>
        <fullName evidence="4">Transmembrane protein</fullName>
    </recommendedName>
</protein>
<feature type="transmembrane region" description="Helical" evidence="1">
    <location>
        <begin position="21"/>
        <end position="42"/>
    </location>
</feature>
<proteinExistence type="predicted"/>
<evidence type="ECO:0000313" key="2">
    <source>
        <dbReference type="EMBL" id="WAI02220.1"/>
    </source>
</evidence>
<keyword evidence="3" id="KW-1185">Reference proteome</keyword>
<evidence type="ECO:0000256" key="1">
    <source>
        <dbReference type="SAM" id="Phobius"/>
    </source>
</evidence>
<dbReference type="AlphaFoldDB" id="A0A9X9S6B2"/>
<keyword evidence="1" id="KW-0472">Membrane</keyword>
<dbReference type="InterPro" id="IPR046740">
    <property type="entry name" value="DUF6790"/>
</dbReference>
<dbReference type="EMBL" id="CP113361">
    <property type="protein sequence ID" value="WAI02220.1"/>
    <property type="molecule type" value="Genomic_DNA"/>
</dbReference>
<reference evidence="2" key="1">
    <citation type="submission" date="2022-11" db="EMBL/GenBank/DDBJ databases">
        <title>Complete genome sequence of Methanogenium organophilum DSM 3596.</title>
        <authorList>
            <person name="Chen S.-C."/>
            <person name="Lai S.-J."/>
            <person name="You Y.-T."/>
        </authorList>
    </citation>
    <scope>NUCLEOTIDE SEQUENCE</scope>
    <source>
        <strain evidence="2">DSM 3596</strain>
    </source>
</reference>
<dbReference type="Pfam" id="PF20589">
    <property type="entry name" value="DUF6790"/>
    <property type="match status" value="1"/>
</dbReference>
<keyword evidence="1" id="KW-0812">Transmembrane</keyword>
<sequence>MWDVAMGIVGLLCLKFKSEGYWTATIIGTGIFLIGAGLGHVYEMVANGNFAPNNAGAVMYIDLFYPLVLAGLLVWLHRHRSEPVPQ</sequence>
<dbReference type="Proteomes" id="UP001163096">
    <property type="component" value="Chromosome"/>
</dbReference>
<evidence type="ECO:0008006" key="4">
    <source>
        <dbReference type="Google" id="ProtNLM"/>
    </source>
</evidence>
<gene>
    <name evidence="2" type="ORF">OU421_04940</name>
</gene>
<organism evidence="2 3">
    <name type="scientific">Methanogenium organophilum</name>
    <dbReference type="NCBI Taxonomy" id="2199"/>
    <lineage>
        <taxon>Archaea</taxon>
        <taxon>Methanobacteriati</taxon>
        <taxon>Methanobacteriota</taxon>
        <taxon>Stenosarchaea group</taxon>
        <taxon>Methanomicrobia</taxon>
        <taxon>Methanomicrobiales</taxon>
        <taxon>Methanomicrobiaceae</taxon>
        <taxon>Methanogenium</taxon>
    </lineage>
</organism>
<evidence type="ECO:0000313" key="3">
    <source>
        <dbReference type="Proteomes" id="UP001163096"/>
    </source>
</evidence>
<name>A0A9X9S6B2_METOG</name>
<keyword evidence="1" id="KW-1133">Transmembrane helix</keyword>
<feature type="transmembrane region" description="Helical" evidence="1">
    <location>
        <begin position="57"/>
        <end position="76"/>
    </location>
</feature>
<dbReference type="KEGG" id="mou:OU421_04940"/>
<accession>A0A9X9S6B2</accession>